<proteinExistence type="predicted"/>
<protein>
    <recommendedName>
        <fullName evidence="3">AB hydrolase-1 domain-containing protein</fullName>
    </recommendedName>
</protein>
<evidence type="ECO:0000313" key="1">
    <source>
        <dbReference type="EMBL" id="KRZ99253.1"/>
    </source>
</evidence>
<keyword evidence="2" id="KW-1185">Reference proteome</keyword>
<dbReference type="RefSeq" id="XP_015465356.1">
    <property type="nucleotide sequence ID" value="XM_015613827.1"/>
</dbReference>
<dbReference type="SUPFAM" id="SSF53474">
    <property type="entry name" value="alpha/beta-Hydrolases"/>
    <property type="match status" value="1"/>
</dbReference>
<organism evidence="1 2">
    <name type="scientific">Debaryomyces fabryi</name>
    <dbReference type="NCBI Taxonomy" id="58627"/>
    <lineage>
        <taxon>Eukaryota</taxon>
        <taxon>Fungi</taxon>
        <taxon>Dikarya</taxon>
        <taxon>Ascomycota</taxon>
        <taxon>Saccharomycotina</taxon>
        <taxon>Pichiomycetes</taxon>
        <taxon>Debaryomycetaceae</taxon>
        <taxon>Debaryomyces</taxon>
    </lineage>
</organism>
<dbReference type="AlphaFoldDB" id="A0A0V1PSP4"/>
<evidence type="ECO:0008006" key="3">
    <source>
        <dbReference type="Google" id="ProtNLM"/>
    </source>
</evidence>
<reference evidence="1 2" key="1">
    <citation type="submission" date="2015-11" db="EMBL/GenBank/DDBJ databases">
        <title>The genome of Debaryomyces fabryi.</title>
        <authorList>
            <person name="Tafer H."/>
            <person name="Lopandic K."/>
        </authorList>
    </citation>
    <scope>NUCLEOTIDE SEQUENCE [LARGE SCALE GENOMIC DNA]</scope>
    <source>
        <strain evidence="1 2">CBS 789</strain>
    </source>
</reference>
<gene>
    <name evidence="1" type="ORF">AC631_04998</name>
</gene>
<sequence>MKAFQFDPSTFSKEEIFIGGISTYLYNTEALVPYVEKFNEKVEHHDQNINRNQFNELPVNVIYLIHQRCGDYKFTESIAYTILKQYYEKKEQKVPLICVTFDNRNHGARKVDDSKNSSWKSGNDTHALDMISMIDGIIDDTKLIMTYLPSYLNLEYHLSEYAKVHHNTSIKFSNILSGYSLGGHTVIRFANKYPELVDIINPVVGCNDLSSLLINRLSNSELDSPNFDKRWFYFDYNELMLTDEQKKSIYPEAFHKYICQEDGEIFDNFPFSKIKMFASFGEKDTLVPPRLSKVWVDVYENSNSTTGIYIQEGVGHDVTPEMVDKFTSWLVNYI</sequence>
<accession>A0A0V1PSP4</accession>
<dbReference type="Proteomes" id="UP000054251">
    <property type="component" value="Unassembled WGS sequence"/>
</dbReference>
<evidence type="ECO:0000313" key="2">
    <source>
        <dbReference type="Proteomes" id="UP000054251"/>
    </source>
</evidence>
<name>A0A0V1PSP4_9ASCO</name>
<dbReference type="OrthoDB" id="2152248at2759"/>
<dbReference type="GeneID" id="26842007"/>
<dbReference type="Gene3D" id="3.40.50.1820">
    <property type="entry name" value="alpha/beta hydrolase"/>
    <property type="match status" value="1"/>
</dbReference>
<comment type="caution">
    <text evidence="1">The sequence shown here is derived from an EMBL/GenBank/DDBJ whole genome shotgun (WGS) entry which is preliminary data.</text>
</comment>
<dbReference type="InterPro" id="IPR029058">
    <property type="entry name" value="AB_hydrolase_fold"/>
</dbReference>
<dbReference type="EMBL" id="LMYN01000159">
    <property type="protein sequence ID" value="KRZ99253.1"/>
    <property type="molecule type" value="Genomic_DNA"/>
</dbReference>